<dbReference type="Gene3D" id="3.20.20.100">
    <property type="entry name" value="NADP-dependent oxidoreductase domain"/>
    <property type="match status" value="1"/>
</dbReference>
<evidence type="ECO:0000256" key="7">
    <source>
        <dbReference type="PIRSR" id="PIRSR000097-3"/>
    </source>
</evidence>
<protein>
    <submittedName>
        <fullName evidence="9">2,5-diketo-D-gluconic acid reductase</fullName>
    </submittedName>
</protein>
<dbReference type="PANTHER" id="PTHR43827">
    <property type="entry name" value="2,5-DIKETO-D-GLUCONIC ACID REDUCTASE"/>
    <property type="match status" value="1"/>
</dbReference>
<dbReference type="RefSeq" id="WP_059745916.1">
    <property type="nucleotide sequence ID" value="NZ_LRDC01000018.1"/>
</dbReference>
<feature type="active site" description="Proton donor" evidence="5">
    <location>
        <position position="40"/>
    </location>
</feature>
<dbReference type="PIRSF" id="PIRSF000097">
    <property type="entry name" value="AKR"/>
    <property type="match status" value="1"/>
</dbReference>
<organism evidence="9">
    <name type="scientific">Shewanella frigidimarina</name>
    <dbReference type="NCBI Taxonomy" id="56812"/>
    <lineage>
        <taxon>Bacteria</taxon>
        <taxon>Pseudomonadati</taxon>
        <taxon>Pseudomonadota</taxon>
        <taxon>Gammaproteobacteria</taxon>
        <taxon>Alteromonadales</taxon>
        <taxon>Shewanellaceae</taxon>
        <taxon>Shewanella</taxon>
    </lineage>
</organism>
<dbReference type="InterPro" id="IPR023210">
    <property type="entry name" value="NADP_OxRdtase_dom"/>
</dbReference>
<evidence type="ECO:0000256" key="6">
    <source>
        <dbReference type="PIRSR" id="PIRSR000097-2"/>
    </source>
</evidence>
<evidence type="ECO:0000256" key="4">
    <source>
        <dbReference type="ARBA" id="ARBA00049445"/>
    </source>
</evidence>
<dbReference type="GO" id="GO:0051596">
    <property type="term" value="P:methylglyoxal catabolic process"/>
    <property type="evidence" value="ECO:0007669"/>
    <property type="project" value="TreeGrafter"/>
</dbReference>
<comment type="similarity">
    <text evidence="1">Belongs to the aldo/keto reductase family.</text>
</comment>
<feature type="domain" description="NADP-dependent oxidoreductase" evidence="8">
    <location>
        <begin position="8"/>
        <end position="252"/>
    </location>
</feature>
<sequence>MTTIPLLGTGTFRLKDQLAFDSVLMALQQGSRHIDTAQIYANEKQVGDAINASGIARADIFLTTKVWTDRFAHDQLIQSVHDSLALLQTDYVDLLLIHWPLRDDSVPMREYLLALKEVQDAGLAKHIGVSNFTIAQVTQAIEILGADAIFTNQIEVHPYLQNNRLVEFCQQHNIMVTGYMPFAYGTVLTDDTIVAIAKKHQMTPAQAVLVWMRQKGYVTIPSSTKLVNVQANMASLALSLPSEDMAAIDKLDRNHRVAAPDFSPDWDQ</sequence>
<dbReference type="InterPro" id="IPR020471">
    <property type="entry name" value="AKR"/>
</dbReference>
<comment type="caution">
    <text evidence="9">The sequence shown here is derived from an EMBL/GenBank/DDBJ whole genome shotgun (WGS) entry which is preliminary data.</text>
</comment>
<dbReference type="InterPro" id="IPR018170">
    <property type="entry name" value="Aldo/ket_reductase_CS"/>
</dbReference>
<comment type="catalytic activity">
    <reaction evidence="4">
        <text>hydroxyacetone + NADP(+) = methylglyoxal + NADPH + H(+)</text>
        <dbReference type="Rhea" id="RHEA:27986"/>
        <dbReference type="ChEBI" id="CHEBI:15378"/>
        <dbReference type="ChEBI" id="CHEBI:17158"/>
        <dbReference type="ChEBI" id="CHEBI:27957"/>
        <dbReference type="ChEBI" id="CHEBI:57783"/>
        <dbReference type="ChEBI" id="CHEBI:58349"/>
    </reaction>
</comment>
<feature type="binding site" evidence="6">
    <location>
        <position position="98"/>
    </location>
    <ligand>
        <name>substrate</name>
    </ligand>
</feature>
<dbReference type="PANTHER" id="PTHR43827:SF3">
    <property type="entry name" value="NADP-DEPENDENT OXIDOREDUCTASE DOMAIN-CONTAINING PROTEIN"/>
    <property type="match status" value="1"/>
</dbReference>
<feature type="site" description="Lowers pKa of active site Tyr" evidence="7">
    <location>
        <position position="65"/>
    </location>
</feature>
<dbReference type="InterPro" id="IPR036812">
    <property type="entry name" value="NAD(P)_OxRdtase_dom_sf"/>
</dbReference>
<dbReference type="AlphaFoldDB" id="A0A106C0K9"/>
<evidence type="ECO:0000256" key="2">
    <source>
        <dbReference type="ARBA" id="ARBA00022857"/>
    </source>
</evidence>
<accession>A0A106C0K9</accession>
<evidence type="ECO:0000256" key="3">
    <source>
        <dbReference type="ARBA" id="ARBA00023002"/>
    </source>
</evidence>
<dbReference type="FunFam" id="3.20.20.100:FF:000002">
    <property type="entry name" value="2,5-diketo-D-gluconic acid reductase A"/>
    <property type="match status" value="1"/>
</dbReference>
<dbReference type="GO" id="GO:1990002">
    <property type="term" value="F:methylglyoxal reductase (NADPH) (acetol producing) activity"/>
    <property type="evidence" value="ECO:0007669"/>
    <property type="project" value="TreeGrafter"/>
</dbReference>
<evidence type="ECO:0000313" key="9">
    <source>
        <dbReference type="EMBL" id="KVX02052.1"/>
    </source>
</evidence>
<evidence type="ECO:0000313" key="10">
    <source>
        <dbReference type="Proteomes" id="UP000055702"/>
    </source>
</evidence>
<dbReference type="Proteomes" id="UP000055702">
    <property type="component" value="Unassembled WGS sequence"/>
</dbReference>
<evidence type="ECO:0000256" key="5">
    <source>
        <dbReference type="PIRSR" id="PIRSR000097-1"/>
    </source>
</evidence>
<dbReference type="NCBIfam" id="NF008377">
    <property type="entry name" value="PRK11172.1"/>
    <property type="match status" value="1"/>
</dbReference>
<dbReference type="PRINTS" id="PR00069">
    <property type="entry name" value="ALDKETRDTASE"/>
</dbReference>
<proteinExistence type="inferred from homology"/>
<reference evidence="9 10" key="1">
    <citation type="submission" date="2016-01" db="EMBL/GenBank/DDBJ databases">
        <title>Draft genome of the antarctic isolate Shewanella frigidimarina Ag06-30.</title>
        <authorList>
            <person name="Parmeciano Di Noto G."/>
            <person name="Vazquez S."/>
            <person name="Mac Cormack W."/>
            <person name="Iriarte A."/>
            <person name="Quiroga C."/>
        </authorList>
    </citation>
    <scope>NUCLEOTIDE SEQUENCE [LARGE SCALE GENOMIC DNA]</scope>
    <source>
        <strain evidence="9 10">Ag06-30</strain>
    </source>
</reference>
<dbReference type="PROSITE" id="PS00062">
    <property type="entry name" value="ALDOKETO_REDUCTASE_2"/>
    <property type="match status" value="1"/>
</dbReference>
<keyword evidence="3" id="KW-0560">Oxidoreductase</keyword>
<evidence type="ECO:0000256" key="1">
    <source>
        <dbReference type="ARBA" id="ARBA00007905"/>
    </source>
</evidence>
<gene>
    <name evidence="9" type="primary">dkgB</name>
    <name evidence="9" type="ORF">AWJ07_05640</name>
</gene>
<dbReference type="SUPFAM" id="SSF51430">
    <property type="entry name" value="NAD(P)-linked oxidoreductase"/>
    <property type="match status" value="1"/>
</dbReference>
<keyword evidence="2" id="KW-0521">NADP</keyword>
<name>A0A106C0K9_SHEFR</name>
<dbReference type="Pfam" id="PF00248">
    <property type="entry name" value="Aldo_ket_red"/>
    <property type="match status" value="1"/>
</dbReference>
<dbReference type="EMBL" id="LRDC01000018">
    <property type="protein sequence ID" value="KVX02052.1"/>
    <property type="molecule type" value="Genomic_DNA"/>
</dbReference>
<evidence type="ECO:0000259" key="8">
    <source>
        <dbReference type="Pfam" id="PF00248"/>
    </source>
</evidence>